<proteinExistence type="predicted"/>
<gene>
    <name evidence="1" type="ORF">HPB50_027598</name>
</gene>
<keyword evidence="2" id="KW-1185">Reference proteome</keyword>
<organism evidence="1 2">
    <name type="scientific">Hyalomma asiaticum</name>
    <name type="common">Tick</name>
    <dbReference type="NCBI Taxonomy" id="266040"/>
    <lineage>
        <taxon>Eukaryota</taxon>
        <taxon>Metazoa</taxon>
        <taxon>Ecdysozoa</taxon>
        <taxon>Arthropoda</taxon>
        <taxon>Chelicerata</taxon>
        <taxon>Arachnida</taxon>
        <taxon>Acari</taxon>
        <taxon>Parasitiformes</taxon>
        <taxon>Ixodida</taxon>
        <taxon>Ixodoidea</taxon>
        <taxon>Ixodidae</taxon>
        <taxon>Hyalomminae</taxon>
        <taxon>Hyalomma</taxon>
    </lineage>
</organism>
<name>A0ACB7T0H9_HYAAI</name>
<evidence type="ECO:0000313" key="1">
    <source>
        <dbReference type="EMBL" id="KAH6940448.1"/>
    </source>
</evidence>
<accession>A0ACB7T0H9</accession>
<evidence type="ECO:0000313" key="2">
    <source>
        <dbReference type="Proteomes" id="UP000821845"/>
    </source>
</evidence>
<reference evidence="1" key="1">
    <citation type="submission" date="2020-05" db="EMBL/GenBank/DDBJ databases">
        <title>Large-scale comparative analyses of tick genomes elucidate their genetic diversity and vector capacities.</title>
        <authorList>
            <person name="Jia N."/>
            <person name="Wang J."/>
            <person name="Shi W."/>
            <person name="Du L."/>
            <person name="Sun Y."/>
            <person name="Zhan W."/>
            <person name="Jiang J."/>
            <person name="Wang Q."/>
            <person name="Zhang B."/>
            <person name="Ji P."/>
            <person name="Sakyi L.B."/>
            <person name="Cui X."/>
            <person name="Yuan T."/>
            <person name="Jiang B."/>
            <person name="Yang W."/>
            <person name="Lam T.T.-Y."/>
            <person name="Chang Q."/>
            <person name="Ding S."/>
            <person name="Wang X."/>
            <person name="Zhu J."/>
            <person name="Ruan X."/>
            <person name="Zhao L."/>
            <person name="Wei J."/>
            <person name="Que T."/>
            <person name="Du C."/>
            <person name="Cheng J."/>
            <person name="Dai P."/>
            <person name="Han X."/>
            <person name="Huang E."/>
            <person name="Gao Y."/>
            <person name="Liu J."/>
            <person name="Shao H."/>
            <person name="Ye R."/>
            <person name="Li L."/>
            <person name="Wei W."/>
            <person name="Wang X."/>
            <person name="Wang C."/>
            <person name="Yang T."/>
            <person name="Huo Q."/>
            <person name="Li W."/>
            <person name="Guo W."/>
            <person name="Chen H."/>
            <person name="Zhou L."/>
            <person name="Ni X."/>
            <person name="Tian J."/>
            <person name="Zhou Y."/>
            <person name="Sheng Y."/>
            <person name="Liu T."/>
            <person name="Pan Y."/>
            <person name="Xia L."/>
            <person name="Li J."/>
            <person name="Zhao F."/>
            <person name="Cao W."/>
        </authorList>
    </citation>
    <scope>NUCLEOTIDE SEQUENCE</scope>
    <source>
        <strain evidence="1">Hyas-2018</strain>
    </source>
</reference>
<dbReference type="EMBL" id="CM023482">
    <property type="protein sequence ID" value="KAH6940448.1"/>
    <property type="molecule type" value="Genomic_DNA"/>
</dbReference>
<sequence length="215" mass="23418">MEGDDLVRLNSLSRHGIHEKICVPLRRAMVCTGLLNGSWRLRNCDSAERREGTKVVPTQCSFRNYRDSFDSSSHEATRPTEPSTPSADVLVGGEGTGDCEEAGVCFKSYPLRRAASPPPQAAAAAAPASLRLLPAAGFTFTQKQHLGVVVLRTTPPGETGRRRSRHCRTPRAPHHTPRRRPSPGWWCRRIATASSLGIGSRGNKPIPGETYLPST</sequence>
<comment type="caution">
    <text evidence="1">The sequence shown here is derived from an EMBL/GenBank/DDBJ whole genome shotgun (WGS) entry which is preliminary data.</text>
</comment>
<protein>
    <submittedName>
        <fullName evidence="1">Uncharacterized protein</fullName>
    </submittedName>
</protein>
<dbReference type="Proteomes" id="UP000821845">
    <property type="component" value="Chromosome 2"/>
</dbReference>